<dbReference type="PANTHER" id="PTHR48090:SF8">
    <property type="entry name" value="GLYCOSYLTRANSFERASE CSBB-RELATED"/>
    <property type="match status" value="1"/>
</dbReference>
<protein>
    <submittedName>
        <fullName evidence="3">Glycosyltransferase</fullName>
    </submittedName>
</protein>
<feature type="transmembrane region" description="Helical" evidence="1">
    <location>
        <begin position="233"/>
        <end position="254"/>
    </location>
</feature>
<dbReference type="InterPro" id="IPR001173">
    <property type="entry name" value="Glyco_trans_2-like"/>
</dbReference>
<keyword evidence="1" id="KW-0812">Transmembrane</keyword>
<evidence type="ECO:0000259" key="2">
    <source>
        <dbReference type="Pfam" id="PF00535"/>
    </source>
</evidence>
<dbReference type="Pfam" id="PF00535">
    <property type="entry name" value="Glycos_transf_2"/>
    <property type="match status" value="1"/>
</dbReference>
<dbReference type="PANTHER" id="PTHR48090">
    <property type="entry name" value="UNDECAPRENYL-PHOSPHATE 4-DEOXY-4-FORMAMIDO-L-ARABINOSE TRANSFERASE-RELATED"/>
    <property type="match status" value="1"/>
</dbReference>
<feature type="domain" description="Glycosyltransferase 2-like" evidence="2">
    <location>
        <begin position="8"/>
        <end position="170"/>
    </location>
</feature>
<dbReference type="GO" id="GO:0005886">
    <property type="term" value="C:plasma membrane"/>
    <property type="evidence" value="ECO:0007669"/>
    <property type="project" value="TreeGrafter"/>
</dbReference>
<keyword evidence="1" id="KW-1133">Transmembrane helix</keyword>
<dbReference type="InterPro" id="IPR050256">
    <property type="entry name" value="Glycosyltransferase_2"/>
</dbReference>
<evidence type="ECO:0000256" key="1">
    <source>
        <dbReference type="SAM" id="Phobius"/>
    </source>
</evidence>
<keyword evidence="1" id="KW-0472">Membrane</keyword>
<dbReference type="AlphaFoldDB" id="A0A5B8XDJ2"/>
<dbReference type="InterPro" id="IPR029044">
    <property type="entry name" value="Nucleotide-diphossugar_trans"/>
</dbReference>
<keyword evidence="4" id="KW-1185">Reference proteome</keyword>
<dbReference type="EMBL" id="CP029077">
    <property type="protein sequence ID" value="QED23310.1"/>
    <property type="molecule type" value="Genomic_DNA"/>
</dbReference>
<sequence>MKKESLAIVVPFYNENQDGVIDNFFKQAIKTANDITDDWEIICVDDGSRDETYGELLKYAKTDSRIKTIQLARNFGKEIALSCGLCHVTKDYAVPIDCDLQDPLELIPIMLTEIKTGDFDSIVAVRSARDESFVKRFFCKIFYKLMNFFSDRPIIENAGDFRLVNRKMLDTFKQMSETNRYVRGIWGWMGFKVKKIYFKRPDRLSGNPTQSYKKLFTLGFDAIISSSSKPLRLSLVSGFLLSLFAMIFLVFVVIKTLLYGFSETKGLATILSIVLFFNGFILIHIGILSEYVGRIYTETKDRMLYVVKNKENI</sequence>
<gene>
    <name evidence="3" type="ORF">Deia_00513</name>
</gene>
<accession>A0A5B8XDJ2</accession>
<dbReference type="SUPFAM" id="SSF53448">
    <property type="entry name" value="Nucleotide-diphospho-sugar transferases"/>
    <property type="match status" value="1"/>
</dbReference>
<keyword evidence="3" id="KW-0808">Transferase</keyword>
<dbReference type="OrthoDB" id="9807795at2"/>
<dbReference type="GO" id="GO:0016740">
    <property type="term" value="F:transferase activity"/>
    <property type="evidence" value="ECO:0007669"/>
    <property type="project" value="UniProtKB-KW"/>
</dbReference>
<dbReference type="CDD" id="cd04187">
    <property type="entry name" value="DPM1_like_bac"/>
    <property type="match status" value="1"/>
</dbReference>
<organism evidence="3 4">
    <name type="scientific">Candidatus Deianiraea vastatrix</name>
    <dbReference type="NCBI Taxonomy" id="2163644"/>
    <lineage>
        <taxon>Bacteria</taxon>
        <taxon>Pseudomonadati</taxon>
        <taxon>Pseudomonadota</taxon>
        <taxon>Alphaproteobacteria</taxon>
        <taxon>Rickettsiales</taxon>
        <taxon>Candidatus Deianiraeaceae</taxon>
        <taxon>Candidatus Deianiraea</taxon>
    </lineage>
</organism>
<dbReference type="Proteomes" id="UP000321934">
    <property type="component" value="Chromosome"/>
</dbReference>
<evidence type="ECO:0000313" key="4">
    <source>
        <dbReference type="Proteomes" id="UP000321934"/>
    </source>
</evidence>
<reference evidence="3 4" key="1">
    <citation type="journal article" date="2019" name="ISME J.">
        <title>Deianiraea, an extracellular bacterium associated with the ciliate Paramecium, suggests an alternative scenario for the evolution of Rickettsiales.</title>
        <authorList>
            <person name="Castelli M."/>
            <person name="Sabaneyeva E."/>
            <person name="Lanzoni O."/>
            <person name="Lebedeva N."/>
            <person name="Floriano A.M."/>
            <person name="Gaiarsa S."/>
            <person name="Benken K."/>
            <person name="Modeo L."/>
            <person name="Bandi C."/>
            <person name="Potekhin A."/>
            <person name="Sassera D."/>
            <person name="Petroni G."/>
        </authorList>
    </citation>
    <scope>NUCLEOTIDE SEQUENCE [LARGE SCALE GENOMIC DNA]</scope>
    <source>
        <strain evidence="3">CyL4-1</strain>
    </source>
</reference>
<proteinExistence type="predicted"/>
<name>A0A5B8XDJ2_9RICK</name>
<dbReference type="RefSeq" id="WP_146820589.1">
    <property type="nucleotide sequence ID" value="NZ_CP029077.1"/>
</dbReference>
<feature type="transmembrane region" description="Helical" evidence="1">
    <location>
        <begin position="266"/>
        <end position="293"/>
    </location>
</feature>
<dbReference type="Gene3D" id="3.90.550.10">
    <property type="entry name" value="Spore Coat Polysaccharide Biosynthesis Protein SpsA, Chain A"/>
    <property type="match status" value="1"/>
</dbReference>
<evidence type="ECO:0000313" key="3">
    <source>
        <dbReference type="EMBL" id="QED23310.1"/>
    </source>
</evidence>